<dbReference type="Pfam" id="PF12698">
    <property type="entry name" value="ABC2_membrane_3"/>
    <property type="match status" value="1"/>
</dbReference>
<feature type="domain" description="ABC-2 type transporter transmembrane" evidence="6">
    <location>
        <begin position="14"/>
        <end position="381"/>
    </location>
</feature>
<keyword evidence="3 5" id="KW-1133">Transmembrane helix</keyword>
<evidence type="ECO:0000256" key="5">
    <source>
        <dbReference type="SAM" id="Phobius"/>
    </source>
</evidence>
<dbReference type="Gene3D" id="3.40.1710.10">
    <property type="entry name" value="abc type-2 transporter like domain"/>
    <property type="match status" value="1"/>
</dbReference>
<keyword evidence="4 5" id="KW-0472">Membrane</keyword>
<dbReference type="InterPro" id="IPR051328">
    <property type="entry name" value="T7SS_ABC-Transporter"/>
</dbReference>
<name>A0A396S894_9BACL</name>
<feature type="transmembrane region" description="Helical" evidence="5">
    <location>
        <begin position="276"/>
        <end position="296"/>
    </location>
</feature>
<dbReference type="InterPro" id="IPR013525">
    <property type="entry name" value="ABC2_TM"/>
</dbReference>
<dbReference type="RefSeq" id="WP_118876241.1">
    <property type="nucleotide sequence ID" value="NZ_QWEI01000004.1"/>
</dbReference>
<feature type="transmembrane region" description="Helical" evidence="5">
    <location>
        <begin position="248"/>
        <end position="270"/>
    </location>
</feature>
<comment type="subcellular location">
    <subcellularLocation>
        <location evidence="1">Membrane</location>
        <topology evidence="1">Multi-pass membrane protein</topology>
    </subcellularLocation>
</comment>
<dbReference type="GO" id="GO:0140359">
    <property type="term" value="F:ABC-type transporter activity"/>
    <property type="evidence" value="ECO:0007669"/>
    <property type="project" value="InterPro"/>
</dbReference>
<dbReference type="PANTHER" id="PTHR43077">
    <property type="entry name" value="TRANSPORT PERMEASE YVFS-RELATED"/>
    <property type="match status" value="1"/>
</dbReference>
<comment type="caution">
    <text evidence="7">The sequence shown here is derived from an EMBL/GenBank/DDBJ whole genome shotgun (WGS) entry which is preliminary data.</text>
</comment>
<evidence type="ECO:0000256" key="2">
    <source>
        <dbReference type="ARBA" id="ARBA00022692"/>
    </source>
</evidence>
<dbReference type="GO" id="GO:0016020">
    <property type="term" value="C:membrane"/>
    <property type="evidence" value="ECO:0007669"/>
    <property type="project" value="UniProtKB-SubCell"/>
</dbReference>
<dbReference type="PANTHER" id="PTHR43077:SF10">
    <property type="entry name" value="TRANSPORT PERMEASE PROTEIN"/>
    <property type="match status" value="1"/>
</dbReference>
<feature type="transmembrane region" description="Helical" evidence="5">
    <location>
        <begin position="203"/>
        <end position="224"/>
    </location>
</feature>
<dbReference type="AlphaFoldDB" id="A0A396S894"/>
<accession>A0A396S894</accession>
<protein>
    <submittedName>
        <fullName evidence="7">ABC transporter permease</fullName>
    </submittedName>
</protein>
<evidence type="ECO:0000256" key="3">
    <source>
        <dbReference type="ARBA" id="ARBA00022989"/>
    </source>
</evidence>
<dbReference type="OrthoDB" id="2406134at2"/>
<reference evidence="7 8" key="1">
    <citation type="submission" date="2018-08" db="EMBL/GenBank/DDBJ databases">
        <title>Lysinibacillus sp. YLB-03 draft genome sequence.</title>
        <authorList>
            <person name="Yu L."/>
        </authorList>
    </citation>
    <scope>NUCLEOTIDE SEQUENCE [LARGE SCALE GENOMIC DNA]</scope>
    <source>
        <strain evidence="7 8">YLB-03</strain>
    </source>
</reference>
<keyword evidence="2 5" id="KW-0812">Transmembrane</keyword>
<dbReference type="EMBL" id="QWEI01000004">
    <property type="protein sequence ID" value="RHW36717.1"/>
    <property type="molecule type" value="Genomic_DNA"/>
</dbReference>
<gene>
    <name evidence="7" type="ORF">D1B33_09990</name>
</gene>
<feature type="transmembrane region" description="Helical" evidence="5">
    <location>
        <begin position="303"/>
        <end position="326"/>
    </location>
</feature>
<keyword evidence="8" id="KW-1185">Reference proteome</keyword>
<feature type="transmembrane region" description="Helical" evidence="5">
    <location>
        <begin position="365"/>
        <end position="387"/>
    </location>
</feature>
<feature type="transmembrane region" description="Helical" evidence="5">
    <location>
        <begin position="12"/>
        <end position="31"/>
    </location>
</feature>
<evidence type="ECO:0000313" key="7">
    <source>
        <dbReference type="EMBL" id="RHW36717.1"/>
    </source>
</evidence>
<sequence length="402" mass="43603">MKKILRLRTTWFPIWLISVLMLIMICIYLPAFGGGTNNLTNAPLIVVNEDKGPAGDDILLYLVDKYNGHSFKWSVVGNQEQAMQDIRDNEAYGALVIPSDFSNQLDELHEVIVNDTGKTEAATLKILLNEGVGPTATMIADNTLQQVVTAASAEFSRNLKQELKQKGLSVSADKVGLAENPVKAATVNALGISKNLNNGMTPFVLVLISSIAGIMGANMIYGYLQRGNGTLKNTGIPLSNSQLLKMELLFGAMLAFGVAAASQLAVFGFFGSTHASSIWIIFIFCFFCCYTMYLVFKTLALLFGGWGMLVMFPVNIMGIFSSGGALPLSTLPEVHRVFSAILPTRYMVDGMRALLYYGGRMQAGLGSALLAISIYFVAAIIIIMVFVDIKKRKENASSTNLS</sequence>
<dbReference type="Proteomes" id="UP000265692">
    <property type="component" value="Unassembled WGS sequence"/>
</dbReference>
<evidence type="ECO:0000313" key="8">
    <source>
        <dbReference type="Proteomes" id="UP000265692"/>
    </source>
</evidence>
<evidence type="ECO:0000259" key="6">
    <source>
        <dbReference type="Pfam" id="PF12698"/>
    </source>
</evidence>
<proteinExistence type="predicted"/>
<organism evidence="7 8">
    <name type="scientific">Ureibacillus yapensis</name>
    <dbReference type="NCBI Taxonomy" id="2304605"/>
    <lineage>
        <taxon>Bacteria</taxon>
        <taxon>Bacillati</taxon>
        <taxon>Bacillota</taxon>
        <taxon>Bacilli</taxon>
        <taxon>Bacillales</taxon>
        <taxon>Caryophanaceae</taxon>
        <taxon>Ureibacillus</taxon>
    </lineage>
</organism>
<evidence type="ECO:0000256" key="4">
    <source>
        <dbReference type="ARBA" id="ARBA00023136"/>
    </source>
</evidence>
<evidence type="ECO:0000256" key="1">
    <source>
        <dbReference type="ARBA" id="ARBA00004141"/>
    </source>
</evidence>